<dbReference type="PROSITE" id="PS51192">
    <property type="entry name" value="HELICASE_ATP_BIND_1"/>
    <property type="match status" value="1"/>
</dbReference>
<dbReference type="GO" id="GO:0003723">
    <property type="term" value="F:RNA binding"/>
    <property type="evidence" value="ECO:0007669"/>
    <property type="project" value="InterPro"/>
</dbReference>
<dbReference type="SUPFAM" id="SSF52540">
    <property type="entry name" value="P-loop containing nucleoside triphosphate hydrolases"/>
    <property type="match status" value="1"/>
</dbReference>
<dbReference type="InterPro" id="IPR011545">
    <property type="entry name" value="DEAD/DEAH_box_helicase_dom"/>
</dbReference>
<feature type="region of interest" description="Disordered" evidence="6">
    <location>
        <begin position="37"/>
        <end position="57"/>
    </location>
</feature>
<feature type="domain" description="DEAD-box RNA helicase Q" evidence="8">
    <location>
        <begin position="106"/>
        <end position="134"/>
    </location>
</feature>
<sequence length="357" mass="39566">MRRGRELLRLYSSLRCGTSKSPSSASASRRLIISFSSSFSSNPCDEDDKRSPKSQRDSMLLEKFRLRKLKGTPTSSQSSPQASCSTSEKVAEKDLKNEDESSKVVNNFKELGLCEELIMVLEKLGLLVPTEIQCVGVPAVLEGKNVLMSSVCGPDRILAYLLPLIQLLRQDMKFSHSNLRHPRAIVLCATEEKAEQCFNAAKYIIDQVEPKSSKDDSPNTEKSDVSIGLVIGPPSEILQYIEEGTVIPEEIRYLVVDDAECMFDSGLGLKVRKILRHLPDYTSELPTKGLQTVLVASTITEVLGEESPVIKRLVDNHAGHVSAMLLEMDGAQEVFQLTESLDALRQKMTEAMNSFLK</sequence>
<feature type="compositionally biased region" description="Low complexity" evidence="6">
    <location>
        <begin position="72"/>
        <end position="87"/>
    </location>
</feature>
<comment type="caution">
    <text evidence="9">The sequence shown here is derived from an EMBL/GenBank/DDBJ whole genome shotgun (WGS) entry which is preliminary data.</text>
</comment>
<dbReference type="Gene3D" id="1.10.1900.10">
    <property type="entry name" value="c-terminal domain of poly(a) binding protein"/>
    <property type="match status" value="1"/>
</dbReference>
<dbReference type="InterPro" id="IPR036053">
    <property type="entry name" value="PABP-dom"/>
</dbReference>
<proteinExistence type="predicted"/>
<dbReference type="InterPro" id="IPR014001">
    <property type="entry name" value="Helicase_ATP-bd"/>
</dbReference>
<evidence type="ECO:0000256" key="1">
    <source>
        <dbReference type="ARBA" id="ARBA00022741"/>
    </source>
</evidence>
<dbReference type="SUPFAM" id="SSF63570">
    <property type="entry name" value="PABC (PABP) domain"/>
    <property type="match status" value="1"/>
</dbReference>
<evidence type="ECO:0000313" key="10">
    <source>
        <dbReference type="Proteomes" id="UP001293593"/>
    </source>
</evidence>
<evidence type="ECO:0000256" key="3">
    <source>
        <dbReference type="ARBA" id="ARBA00022806"/>
    </source>
</evidence>
<dbReference type="PROSITE" id="PS51195">
    <property type="entry name" value="Q_MOTIF"/>
    <property type="match status" value="1"/>
</dbReference>
<dbReference type="GO" id="GO:0003724">
    <property type="term" value="F:RNA helicase activity"/>
    <property type="evidence" value="ECO:0007669"/>
    <property type="project" value="InterPro"/>
</dbReference>
<feature type="compositionally biased region" description="Basic and acidic residues" evidence="6">
    <location>
        <begin position="47"/>
        <end position="57"/>
    </location>
</feature>
<keyword evidence="3" id="KW-0347">Helicase</keyword>
<keyword evidence="10" id="KW-1185">Reference proteome</keyword>
<dbReference type="InterPro" id="IPR014014">
    <property type="entry name" value="RNA_helicase_DEAD_Q_motif"/>
</dbReference>
<evidence type="ECO:0008006" key="11">
    <source>
        <dbReference type="Google" id="ProtNLM"/>
    </source>
</evidence>
<dbReference type="GO" id="GO:0005524">
    <property type="term" value="F:ATP binding"/>
    <property type="evidence" value="ECO:0007669"/>
    <property type="project" value="UniProtKB-KW"/>
</dbReference>
<gene>
    <name evidence="9" type="ORF">QN277_019177</name>
</gene>
<dbReference type="InterPro" id="IPR027417">
    <property type="entry name" value="P-loop_NTPase"/>
</dbReference>
<reference evidence="9" key="1">
    <citation type="submission" date="2023-10" db="EMBL/GenBank/DDBJ databases">
        <title>Chromosome-level genome of the transformable northern wattle, Acacia crassicarpa.</title>
        <authorList>
            <person name="Massaro I."/>
            <person name="Sinha N.R."/>
            <person name="Poethig S."/>
            <person name="Leichty A.R."/>
        </authorList>
    </citation>
    <scope>NUCLEOTIDE SEQUENCE</scope>
    <source>
        <strain evidence="9">Acra3RX</strain>
        <tissue evidence="9">Leaf</tissue>
    </source>
</reference>
<keyword evidence="4" id="KW-0067">ATP-binding</keyword>
<dbReference type="Pfam" id="PF00658">
    <property type="entry name" value="MLLE"/>
    <property type="match status" value="1"/>
</dbReference>
<accession>A0AAE1MV34</accession>
<evidence type="ECO:0000259" key="8">
    <source>
        <dbReference type="PROSITE" id="PS51195"/>
    </source>
</evidence>
<dbReference type="PANTHER" id="PTHR47960">
    <property type="entry name" value="DEAD-BOX ATP-DEPENDENT RNA HELICASE 50"/>
    <property type="match status" value="1"/>
</dbReference>
<feature type="short sequence motif" description="Q motif" evidence="5">
    <location>
        <begin position="106"/>
        <end position="134"/>
    </location>
</feature>
<feature type="domain" description="Helicase ATP-binding" evidence="7">
    <location>
        <begin position="137"/>
        <end position="317"/>
    </location>
</feature>
<evidence type="ECO:0000259" key="7">
    <source>
        <dbReference type="PROSITE" id="PS51192"/>
    </source>
</evidence>
<evidence type="ECO:0000256" key="6">
    <source>
        <dbReference type="SAM" id="MobiDB-lite"/>
    </source>
</evidence>
<evidence type="ECO:0000256" key="4">
    <source>
        <dbReference type="ARBA" id="ARBA00022840"/>
    </source>
</evidence>
<dbReference type="Pfam" id="PF00270">
    <property type="entry name" value="DEAD"/>
    <property type="match status" value="1"/>
</dbReference>
<dbReference type="Proteomes" id="UP001293593">
    <property type="component" value="Unassembled WGS sequence"/>
</dbReference>
<keyword evidence="1" id="KW-0547">Nucleotide-binding</keyword>
<evidence type="ECO:0000313" key="9">
    <source>
        <dbReference type="EMBL" id="KAK4276206.1"/>
    </source>
</evidence>
<evidence type="ECO:0000256" key="5">
    <source>
        <dbReference type="PROSITE-ProRule" id="PRU00552"/>
    </source>
</evidence>
<protein>
    <recommendedName>
        <fullName evidence="11">DEAD-box ATP-dependent RNA helicase 39</fullName>
    </recommendedName>
</protein>
<dbReference type="GO" id="GO:0016787">
    <property type="term" value="F:hydrolase activity"/>
    <property type="evidence" value="ECO:0007669"/>
    <property type="project" value="UniProtKB-KW"/>
</dbReference>
<dbReference type="EMBL" id="JAWXYG010000004">
    <property type="protein sequence ID" value="KAK4276206.1"/>
    <property type="molecule type" value="Genomic_DNA"/>
</dbReference>
<dbReference type="SMART" id="SM00517">
    <property type="entry name" value="PolyA"/>
    <property type="match status" value="1"/>
</dbReference>
<dbReference type="InterPro" id="IPR002004">
    <property type="entry name" value="PABP_HYD_C"/>
</dbReference>
<feature type="region of interest" description="Disordered" evidence="6">
    <location>
        <begin position="70"/>
        <end position="96"/>
    </location>
</feature>
<dbReference type="Gene3D" id="3.40.50.300">
    <property type="entry name" value="P-loop containing nucleotide triphosphate hydrolases"/>
    <property type="match status" value="1"/>
</dbReference>
<name>A0AAE1MV34_9FABA</name>
<organism evidence="9 10">
    <name type="scientific">Acacia crassicarpa</name>
    <name type="common">northern wattle</name>
    <dbReference type="NCBI Taxonomy" id="499986"/>
    <lineage>
        <taxon>Eukaryota</taxon>
        <taxon>Viridiplantae</taxon>
        <taxon>Streptophyta</taxon>
        <taxon>Embryophyta</taxon>
        <taxon>Tracheophyta</taxon>
        <taxon>Spermatophyta</taxon>
        <taxon>Magnoliopsida</taxon>
        <taxon>eudicotyledons</taxon>
        <taxon>Gunneridae</taxon>
        <taxon>Pentapetalae</taxon>
        <taxon>rosids</taxon>
        <taxon>fabids</taxon>
        <taxon>Fabales</taxon>
        <taxon>Fabaceae</taxon>
        <taxon>Caesalpinioideae</taxon>
        <taxon>mimosoid clade</taxon>
        <taxon>Acacieae</taxon>
        <taxon>Acacia</taxon>
    </lineage>
</organism>
<keyword evidence="2" id="KW-0378">Hydrolase</keyword>
<dbReference type="AlphaFoldDB" id="A0AAE1MV34"/>
<evidence type="ECO:0000256" key="2">
    <source>
        <dbReference type="ARBA" id="ARBA00022801"/>
    </source>
</evidence>